<name>A0A0N4UJE0_DRAME</name>
<dbReference type="EC" id="2.4.1.-" evidence="10"/>
<comment type="subcellular location">
    <subcellularLocation>
        <location evidence="1 10">Golgi apparatus membrane</location>
        <topology evidence="1 10">Single-pass type II membrane protein</topology>
    </subcellularLocation>
</comment>
<evidence type="ECO:0000256" key="10">
    <source>
        <dbReference type="RuleBase" id="RU363063"/>
    </source>
</evidence>
<evidence type="ECO:0000256" key="7">
    <source>
        <dbReference type="ARBA" id="ARBA00022989"/>
    </source>
</evidence>
<dbReference type="Proteomes" id="UP000274756">
    <property type="component" value="Unassembled WGS sequence"/>
</dbReference>
<evidence type="ECO:0000256" key="5">
    <source>
        <dbReference type="ARBA" id="ARBA00022692"/>
    </source>
</evidence>
<dbReference type="GO" id="GO:0000139">
    <property type="term" value="C:Golgi membrane"/>
    <property type="evidence" value="ECO:0007669"/>
    <property type="project" value="UniProtKB-SubCell"/>
</dbReference>
<dbReference type="Pfam" id="PF01762">
    <property type="entry name" value="Galactosyl_T"/>
    <property type="match status" value="1"/>
</dbReference>
<evidence type="ECO:0000256" key="1">
    <source>
        <dbReference type="ARBA" id="ARBA00004323"/>
    </source>
</evidence>
<dbReference type="PANTHER" id="PTHR11214:SF349">
    <property type="entry name" value="BETA-1,3-GALACTOSYLTRANSFERASE BRN"/>
    <property type="match status" value="1"/>
</dbReference>
<dbReference type="Gene3D" id="3.90.550.50">
    <property type="match status" value="1"/>
</dbReference>
<protein>
    <recommendedName>
        <fullName evidence="10">Hexosyltransferase</fullName>
        <ecNumber evidence="10">2.4.1.-</ecNumber>
    </recommendedName>
</protein>
<keyword evidence="3 10" id="KW-0328">Glycosyltransferase</keyword>
<keyword evidence="9" id="KW-0472">Membrane</keyword>
<dbReference type="EMBL" id="UYYG01000039">
    <property type="protein sequence ID" value="VDN51994.1"/>
    <property type="molecule type" value="Genomic_DNA"/>
</dbReference>
<dbReference type="GO" id="GO:0008194">
    <property type="term" value="F:UDP-glycosyltransferase activity"/>
    <property type="evidence" value="ECO:0007669"/>
    <property type="project" value="TreeGrafter"/>
</dbReference>
<keyword evidence="8 10" id="KW-0333">Golgi apparatus</keyword>
<dbReference type="PANTHER" id="PTHR11214">
    <property type="entry name" value="BETA-1,3-N-ACETYLGLUCOSAMINYLTRANSFERASE"/>
    <property type="match status" value="1"/>
</dbReference>
<reference evidence="14" key="1">
    <citation type="submission" date="2017-02" db="UniProtKB">
        <authorList>
            <consortium name="WormBaseParasite"/>
        </authorList>
    </citation>
    <scope>IDENTIFICATION</scope>
</reference>
<dbReference type="Proteomes" id="UP000038040">
    <property type="component" value="Unplaced"/>
</dbReference>
<gene>
    <name evidence="11" type="ORF">DME_LOCUS1967</name>
</gene>
<keyword evidence="13" id="KW-1185">Reference proteome</keyword>
<evidence type="ECO:0000313" key="13">
    <source>
        <dbReference type="Proteomes" id="UP000274756"/>
    </source>
</evidence>
<keyword evidence="7" id="KW-1133">Transmembrane helix</keyword>
<keyword evidence="5" id="KW-0812">Transmembrane</keyword>
<accession>A0A0N4UJE0</accession>
<evidence type="ECO:0000256" key="6">
    <source>
        <dbReference type="ARBA" id="ARBA00022968"/>
    </source>
</evidence>
<evidence type="ECO:0000256" key="3">
    <source>
        <dbReference type="ARBA" id="ARBA00022676"/>
    </source>
</evidence>
<evidence type="ECO:0000256" key="8">
    <source>
        <dbReference type="ARBA" id="ARBA00023034"/>
    </source>
</evidence>
<proteinExistence type="inferred from homology"/>
<keyword evidence="4" id="KW-0808">Transferase</keyword>
<evidence type="ECO:0000256" key="9">
    <source>
        <dbReference type="ARBA" id="ARBA00023136"/>
    </source>
</evidence>
<reference evidence="11 13" key="2">
    <citation type="submission" date="2018-11" db="EMBL/GenBank/DDBJ databases">
        <authorList>
            <consortium name="Pathogen Informatics"/>
        </authorList>
    </citation>
    <scope>NUCLEOTIDE SEQUENCE [LARGE SCALE GENOMIC DNA]</scope>
</reference>
<dbReference type="STRING" id="318479.A0A0N4UJE0"/>
<evidence type="ECO:0000313" key="14">
    <source>
        <dbReference type="WBParaSite" id="DME_0000777001-mRNA-1"/>
    </source>
</evidence>
<sequence>MKLKWKRIRLRASTTALFLVICIFLCWRSGMHDHLFELSFSKFSWPPYADVRQQVILELMGENSSRPYENDWNKYKAIVEPKCSSLFNSSKKLRNFLLIVVKSAVANVKNRYAIRSTWGSASNYSSYSFYVKIVFILGLDQSTGTPIQESIKLEAKHYGDVLIGNYIDAYRNNTLKFLSAIQLAFNYCSHSESVPFSFFVDDDYYVSIPNLLMEIKKHRAHDRIYMGWRIDTTPFRFRFHKHRVSLAEYPFDRYPPYISAGAILFSRQSIREIYYAIQHVRIFNFDDIYCGIIAYFLGLPVTHNIWMWYGYIKFFSEDYFKKIICAHGFSPREMQSTYDRWQSNAVH</sequence>
<dbReference type="GO" id="GO:0016758">
    <property type="term" value="F:hexosyltransferase activity"/>
    <property type="evidence" value="ECO:0007669"/>
    <property type="project" value="InterPro"/>
</dbReference>
<comment type="similarity">
    <text evidence="2 10">Belongs to the glycosyltransferase 31 family.</text>
</comment>
<dbReference type="AlphaFoldDB" id="A0A0N4UJE0"/>
<evidence type="ECO:0000313" key="12">
    <source>
        <dbReference type="Proteomes" id="UP000038040"/>
    </source>
</evidence>
<dbReference type="WBParaSite" id="DME_0000777001-mRNA-1">
    <property type="protein sequence ID" value="DME_0000777001-mRNA-1"/>
    <property type="gene ID" value="DME_0000777001"/>
</dbReference>
<keyword evidence="6" id="KW-0735">Signal-anchor</keyword>
<evidence type="ECO:0000256" key="4">
    <source>
        <dbReference type="ARBA" id="ARBA00022679"/>
    </source>
</evidence>
<organism evidence="12 14">
    <name type="scientific">Dracunculus medinensis</name>
    <name type="common">Guinea worm</name>
    <dbReference type="NCBI Taxonomy" id="318479"/>
    <lineage>
        <taxon>Eukaryota</taxon>
        <taxon>Metazoa</taxon>
        <taxon>Ecdysozoa</taxon>
        <taxon>Nematoda</taxon>
        <taxon>Chromadorea</taxon>
        <taxon>Rhabditida</taxon>
        <taxon>Spirurina</taxon>
        <taxon>Dracunculoidea</taxon>
        <taxon>Dracunculidae</taxon>
        <taxon>Dracunculus</taxon>
    </lineage>
</organism>
<evidence type="ECO:0000256" key="2">
    <source>
        <dbReference type="ARBA" id="ARBA00008661"/>
    </source>
</evidence>
<evidence type="ECO:0000313" key="11">
    <source>
        <dbReference type="EMBL" id="VDN51994.1"/>
    </source>
</evidence>
<dbReference type="InterPro" id="IPR002659">
    <property type="entry name" value="Glyco_trans_31"/>
</dbReference>
<dbReference type="OrthoDB" id="5957813at2759"/>
<dbReference type="GO" id="GO:0006493">
    <property type="term" value="P:protein O-linked glycosylation"/>
    <property type="evidence" value="ECO:0007669"/>
    <property type="project" value="TreeGrafter"/>
</dbReference>